<dbReference type="EMBL" id="OCSU01000001">
    <property type="protein sequence ID" value="SOE62306.1"/>
    <property type="molecule type" value="Genomic_DNA"/>
</dbReference>
<reference evidence="2 3" key="1">
    <citation type="submission" date="2017-09" db="EMBL/GenBank/DDBJ databases">
        <authorList>
            <person name="Varghese N."/>
            <person name="Submissions S."/>
        </authorList>
    </citation>
    <scope>NUCLEOTIDE SEQUENCE [LARGE SCALE GENOMIC DNA]</scope>
    <source>
        <strain evidence="2 3">OK806</strain>
    </source>
</reference>
<accession>A0A7Z7I4S5</accession>
<keyword evidence="1" id="KW-0732">Signal</keyword>
<proteinExistence type="predicted"/>
<comment type="caution">
    <text evidence="2">The sequence shown here is derived from an EMBL/GenBank/DDBJ whole genome shotgun (WGS) entry which is preliminary data.</text>
</comment>
<dbReference type="OrthoDB" id="9081860at2"/>
<dbReference type="Proteomes" id="UP000219522">
    <property type="component" value="Unassembled WGS sequence"/>
</dbReference>
<evidence type="ECO:0008006" key="4">
    <source>
        <dbReference type="Google" id="ProtNLM"/>
    </source>
</evidence>
<evidence type="ECO:0000313" key="3">
    <source>
        <dbReference type="Proteomes" id="UP000219522"/>
    </source>
</evidence>
<evidence type="ECO:0000313" key="2">
    <source>
        <dbReference type="EMBL" id="SOE62306.1"/>
    </source>
</evidence>
<feature type="chain" id="PRO_5030734327" description="Lipoprotein" evidence="1">
    <location>
        <begin position="26"/>
        <end position="210"/>
    </location>
</feature>
<evidence type="ECO:0000256" key="1">
    <source>
        <dbReference type="SAM" id="SignalP"/>
    </source>
</evidence>
<name>A0A7Z7I4S5_9BURK</name>
<keyword evidence="3" id="KW-1185">Reference proteome</keyword>
<protein>
    <recommendedName>
        <fullName evidence="4">Lipoprotein</fullName>
    </recommendedName>
</protein>
<dbReference type="RefSeq" id="WP_062638373.1">
    <property type="nucleotide sequence ID" value="NZ_FCOG02000033.1"/>
</dbReference>
<gene>
    <name evidence="2" type="ORF">SAMN05446927_2292</name>
</gene>
<organism evidence="2 3">
    <name type="scientific">Caballeronia arationis</name>
    <dbReference type="NCBI Taxonomy" id="1777142"/>
    <lineage>
        <taxon>Bacteria</taxon>
        <taxon>Pseudomonadati</taxon>
        <taxon>Pseudomonadota</taxon>
        <taxon>Betaproteobacteria</taxon>
        <taxon>Burkholderiales</taxon>
        <taxon>Burkholderiaceae</taxon>
        <taxon>Caballeronia</taxon>
    </lineage>
</organism>
<feature type="signal peptide" evidence="1">
    <location>
        <begin position="1"/>
        <end position="25"/>
    </location>
</feature>
<dbReference type="AlphaFoldDB" id="A0A7Z7I4S5"/>
<sequence>MFAFNTTLIACAFAACTLMPSVAAAQKPYEFRGLPLGISIDAFRSHEAARATPAGSVAICETDSEAAALGMSLRNAESLSIACKWAHRADDGWHAWQAVVDGTPARDHILRFLAMPGEASPRLYRMSFVVDAAVFADLTDALTSKYGASRIEREHGASKRVWENASSSITLDTNGVATAGRVIYRLKDHEAYLRDVMNRWRSATASLSAP</sequence>